<evidence type="ECO:0000256" key="2">
    <source>
        <dbReference type="SAM" id="Phobius"/>
    </source>
</evidence>
<protein>
    <submittedName>
        <fullName evidence="3">Uncharacterized protein</fullName>
    </submittedName>
</protein>
<dbReference type="AlphaFoldDB" id="A0AAV4C301"/>
<gene>
    <name evidence="3" type="ORF">PoB_005155400</name>
</gene>
<feature type="region of interest" description="Disordered" evidence="1">
    <location>
        <begin position="122"/>
        <end position="146"/>
    </location>
</feature>
<feature type="region of interest" description="Disordered" evidence="1">
    <location>
        <begin position="1"/>
        <end position="24"/>
    </location>
</feature>
<keyword evidence="4" id="KW-1185">Reference proteome</keyword>
<keyword evidence="2" id="KW-1133">Transmembrane helix</keyword>
<reference evidence="3 4" key="1">
    <citation type="journal article" date="2021" name="Elife">
        <title>Chloroplast acquisition without the gene transfer in kleptoplastic sea slugs, Plakobranchus ocellatus.</title>
        <authorList>
            <person name="Maeda T."/>
            <person name="Takahashi S."/>
            <person name="Yoshida T."/>
            <person name="Shimamura S."/>
            <person name="Takaki Y."/>
            <person name="Nagai Y."/>
            <person name="Toyoda A."/>
            <person name="Suzuki Y."/>
            <person name="Arimoto A."/>
            <person name="Ishii H."/>
            <person name="Satoh N."/>
            <person name="Nishiyama T."/>
            <person name="Hasebe M."/>
            <person name="Maruyama T."/>
            <person name="Minagawa J."/>
            <person name="Obokata J."/>
            <person name="Shigenobu S."/>
        </authorList>
    </citation>
    <scope>NUCLEOTIDE SEQUENCE [LARGE SCALE GENOMIC DNA]</scope>
</reference>
<evidence type="ECO:0000256" key="1">
    <source>
        <dbReference type="SAM" id="MobiDB-lite"/>
    </source>
</evidence>
<feature type="compositionally biased region" description="Basic and acidic residues" evidence="1">
    <location>
        <begin position="1"/>
        <end position="10"/>
    </location>
</feature>
<accession>A0AAV4C301</accession>
<keyword evidence="2" id="KW-0472">Membrane</keyword>
<feature type="compositionally biased region" description="Basic and acidic residues" evidence="1">
    <location>
        <begin position="122"/>
        <end position="136"/>
    </location>
</feature>
<dbReference type="EMBL" id="BLXT01005682">
    <property type="protein sequence ID" value="GFO25049.1"/>
    <property type="molecule type" value="Genomic_DNA"/>
</dbReference>
<evidence type="ECO:0000313" key="3">
    <source>
        <dbReference type="EMBL" id="GFO25049.1"/>
    </source>
</evidence>
<evidence type="ECO:0000313" key="4">
    <source>
        <dbReference type="Proteomes" id="UP000735302"/>
    </source>
</evidence>
<dbReference type="Proteomes" id="UP000735302">
    <property type="component" value="Unassembled WGS sequence"/>
</dbReference>
<sequence>MLQDKFDPVEKASTTTQNPQDQNFDLELDSGLADVQLRPGSGHGGTVEDESLTDVVAALVSAILALTFLILVFCLIQIIKKRRRQQQGQRLDQPIVHTISTGAFTASAAAYSQHIPTASHVSWERVDTRARPDRTPPQRGLRRLNPAQFSSHLTDLQLPGRSNASLSEALSLSSLSSEVAHSHRHSSSESLQASASPAVLFPHVMQVDTMLHHFPPSPGGKLKTSENYSSHIRSWSDGKFPSLPPPLFGSAFQQQEVSAASEDVTLDLLETDVHGAAGGTDNSCIVRTLDSCRT</sequence>
<feature type="compositionally biased region" description="Polar residues" evidence="1">
    <location>
        <begin position="12"/>
        <end position="23"/>
    </location>
</feature>
<proteinExistence type="predicted"/>
<keyword evidence="2" id="KW-0812">Transmembrane</keyword>
<feature type="transmembrane region" description="Helical" evidence="2">
    <location>
        <begin position="55"/>
        <end position="79"/>
    </location>
</feature>
<name>A0AAV4C301_9GAST</name>
<organism evidence="3 4">
    <name type="scientific">Plakobranchus ocellatus</name>
    <dbReference type="NCBI Taxonomy" id="259542"/>
    <lineage>
        <taxon>Eukaryota</taxon>
        <taxon>Metazoa</taxon>
        <taxon>Spiralia</taxon>
        <taxon>Lophotrochozoa</taxon>
        <taxon>Mollusca</taxon>
        <taxon>Gastropoda</taxon>
        <taxon>Heterobranchia</taxon>
        <taxon>Euthyneura</taxon>
        <taxon>Panpulmonata</taxon>
        <taxon>Sacoglossa</taxon>
        <taxon>Placobranchoidea</taxon>
        <taxon>Plakobranchidae</taxon>
        <taxon>Plakobranchus</taxon>
    </lineage>
</organism>
<comment type="caution">
    <text evidence="3">The sequence shown here is derived from an EMBL/GenBank/DDBJ whole genome shotgun (WGS) entry which is preliminary data.</text>
</comment>